<dbReference type="AlphaFoldDB" id="X1HBR7"/>
<proteinExistence type="predicted"/>
<dbReference type="InterPro" id="IPR029063">
    <property type="entry name" value="SAM-dependent_MTases_sf"/>
</dbReference>
<sequence>MIHGTLMDGYIVSSPTAIVCGLQYHLGGERDTEELAHLASLTSSDYVLDVCCYLGGPAIQLAESFQCRVTGIDIAEYCIASATRITELSGLSDLVDFHVADAANLPFKDSQFTVVWSQCSLSHDEAWLREFDRVLIHGGRLALTFEIRGNNPDEYSRKWKLQDIVRLIQD</sequence>
<organism evidence="2">
    <name type="scientific">marine sediment metagenome</name>
    <dbReference type="NCBI Taxonomy" id="412755"/>
    <lineage>
        <taxon>unclassified sequences</taxon>
        <taxon>metagenomes</taxon>
        <taxon>ecological metagenomes</taxon>
    </lineage>
</organism>
<dbReference type="PANTHER" id="PTHR44068:SF11">
    <property type="entry name" value="GERANYL DIPHOSPHATE 2-C-METHYLTRANSFERASE"/>
    <property type="match status" value="1"/>
</dbReference>
<dbReference type="InterPro" id="IPR041698">
    <property type="entry name" value="Methyltransf_25"/>
</dbReference>
<dbReference type="InterPro" id="IPR050447">
    <property type="entry name" value="Erg6_SMT_methyltransf"/>
</dbReference>
<name>X1HBR7_9ZZZZ</name>
<evidence type="ECO:0000313" key="2">
    <source>
        <dbReference type="EMBL" id="GAH54480.1"/>
    </source>
</evidence>
<dbReference type="Gene3D" id="3.40.50.150">
    <property type="entry name" value="Vaccinia Virus protein VP39"/>
    <property type="match status" value="1"/>
</dbReference>
<feature type="domain" description="Methyltransferase" evidence="1">
    <location>
        <begin position="47"/>
        <end position="139"/>
    </location>
</feature>
<comment type="caution">
    <text evidence="2">The sequence shown here is derived from an EMBL/GenBank/DDBJ whole genome shotgun (WGS) entry which is preliminary data.</text>
</comment>
<gene>
    <name evidence="2" type="ORF">S03H2_38209</name>
</gene>
<dbReference type="EMBL" id="BARU01023557">
    <property type="protein sequence ID" value="GAH54480.1"/>
    <property type="molecule type" value="Genomic_DNA"/>
</dbReference>
<feature type="non-terminal residue" evidence="2">
    <location>
        <position position="170"/>
    </location>
</feature>
<dbReference type="PANTHER" id="PTHR44068">
    <property type="entry name" value="ZGC:194242"/>
    <property type="match status" value="1"/>
</dbReference>
<dbReference type="SUPFAM" id="SSF53335">
    <property type="entry name" value="S-adenosyl-L-methionine-dependent methyltransferases"/>
    <property type="match status" value="1"/>
</dbReference>
<reference evidence="2" key="1">
    <citation type="journal article" date="2014" name="Front. Microbiol.">
        <title>High frequency of phylogenetically diverse reductive dehalogenase-homologous genes in deep subseafloor sedimentary metagenomes.</title>
        <authorList>
            <person name="Kawai M."/>
            <person name="Futagami T."/>
            <person name="Toyoda A."/>
            <person name="Takaki Y."/>
            <person name="Nishi S."/>
            <person name="Hori S."/>
            <person name="Arai W."/>
            <person name="Tsubouchi T."/>
            <person name="Morono Y."/>
            <person name="Uchiyama I."/>
            <person name="Ito T."/>
            <person name="Fujiyama A."/>
            <person name="Inagaki F."/>
            <person name="Takami H."/>
        </authorList>
    </citation>
    <scope>NUCLEOTIDE SEQUENCE</scope>
    <source>
        <strain evidence="2">Expedition CK06-06</strain>
    </source>
</reference>
<evidence type="ECO:0000259" key="1">
    <source>
        <dbReference type="Pfam" id="PF13649"/>
    </source>
</evidence>
<dbReference type="Pfam" id="PF13649">
    <property type="entry name" value="Methyltransf_25"/>
    <property type="match status" value="1"/>
</dbReference>
<accession>X1HBR7</accession>
<protein>
    <recommendedName>
        <fullName evidence="1">Methyltransferase domain-containing protein</fullName>
    </recommendedName>
</protein>
<dbReference type="CDD" id="cd02440">
    <property type="entry name" value="AdoMet_MTases"/>
    <property type="match status" value="1"/>
</dbReference>